<dbReference type="RefSeq" id="XP_001270370.1">
    <property type="nucleotide sequence ID" value="XM_001270369.1"/>
</dbReference>
<feature type="region of interest" description="Disordered" evidence="5">
    <location>
        <begin position="551"/>
        <end position="572"/>
    </location>
</feature>
<evidence type="ECO:0000256" key="1">
    <source>
        <dbReference type="ARBA" id="ARBA00004141"/>
    </source>
</evidence>
<dbReference type="GO" id="GO:0005886">
    <property type="term" value="C:plasma membrane"/>
    <property type="evidence" value="ECO:0007669"/>
    <property type="project" value="TreeGrafter"/>
</dbReference>
<dbReference type="HOGENOM" id="CLU_000960_22_1_1"/>
<feature type="transmembrane region" description="Helical" evidence="6">
    <location>
        <begin position="382"/>
        <end position="400"/>
    </location>
</feature>
<dbReference type="SUPFAM" id="SSF103473">
    <property type="entry name" value="MFS general substrate transporter"/>
    <property type="match status" value="1"/>
</dbReference>
<gene>
    <name evidence="8" type="ORF">ACLA_098860</name>
</gene>
<organism evidence="8 9">
    <name type="scientific">Aspergillus clavatus (strain ATCC 1007 / CBS 513.65 / DSM 816 / NCTC 3887 / NRRL 1 / QM 1276 / 107)</name>
    <dbReference type="NCBI Taxonomy" id="344612"/>
    <lineage>
        <taxon>Eukaryota</taxon>
        <taxon>Fungi</taxon>
        <taxon>Dikarya</taxon>
        <taxon>Ascomycota</taxon>
        <taxon>Pezizomycotina</taxon>
        <taxon>Eurotiomycetes</taxon>
        <taxon>Eurotiomycetidae</taxon>
        <taxon>Eurotiales</taxon>
        <taxon>Aspergillaceae</taxon>
        <taxon>Aspergillus</taxon>
        <taxon>Aspergillus subgen. Fumigati</taxon>
    </lineage>
</organism>
<evidence type="ECO:0000256" key="5">
    <source>
        <dbReference type="SAM" id="MobiDB-lite"/>
    </source>
</evidence>
<dbReference type="GeneID" id="4702337"/>
<dbReference type="InterPro" id="IPR020846">
    <property type="entry name" value="MFS_dom"/>
</dbReference>
<dbReference type="Gene3D" id="1.20.1720.10">
    <property type="entry name" value="Multidrug resistance protein D"/>
    <property type="match status" value="1"/>
</dbReference>
<evidence type="ECO:0000313" key="9">
    <source>
        <dbReference type="Proteomes" id="UP000006701"/>
    </source>
</evidence>
<dbReference type="InterPro" id="IPR036259">
    <property type="entry name" value="MFS_trans_sf"/>
</dbReference>
<feature type="domain" description="Major facilitator superfamily (MFS) profile" evidence="7">
    <location>
        <begin position="54"/>
        <end position="548"/>
    </location>
</feature>
<dbReference type="AlphaFoldDB" id="A1CN07"/>
<feature type="transmembrane region" description="Helical" evidence="6">
    <location>
        <begin position="54"/>
        <end position="77"/>
    </location>
</feature>
<evidence type="ECO:0000256" key="2">
    <source>
        <dbReference type="ARBA" id="ARBA00022692"/>
    </source>
</evidence>
<evidence type="ECO:0000256" key="3">
    <source>
        <dbReference type="ARBA" id="ARBA00022989"/>
    </source>
</evidence>
<evidence type="ECO:0000256" key="4">
    <source>
        <dbReference type="ARBA" id="ARBA00023136"/>
    </source>
</evidence>
<feature type="transmembrane region" description="Helical" evidence="6">
    <location>
        <begin position="118"/>
        <end position="138"/>
    </location>
</feature>
<dbReference type="Proteomes" id="UP000006701">
    <property type="component" value="Unassembled WGS sequence"/>
</dbReference>
<keyword evidence="9" id="KW-1185">Reference proteome</keyword>
<feature type="transmembrane region" description="Helical" evidence="6">
    <location>
        <begin position="315"/>
        <end position="335"/>
    </location>
</feature>
<dbReference type="PROSITE" id="PS50850">
    <property type="entry name" value="MFS"/>
    <property type="match status" value="1"/>
</dbReference>
<feature type="transmembrane region" description="Helical" evidence="6">
    <location>
        <begin position="89"/>
        <end position="106"/>
    </location>
</feature>
<dbReference type="Pfam" id="PF07690">
    <property type="entry name" value="MFS_1"/>
    <property type="match status" value="1"/>
</dbReference>
<dbReference type="VEuPathDB" id="FungiDB:ACLA_098860"/>
<keyword evidence="3 6" id="KW-1133">Transmembrane helix</keyword>
<dbReference type="EMBL" id="DS027058">
    <property type="protein sequence ID" value="EAW08944.1"/>
    <property type="molecule type" value="Genomic_DNA"/>
</dbReference>
<feature type="transmembrane region" description="Helical" evidence="6">
    <location>
        <begin position="247"/>
        <end position="267"/>
    </location>
</feature>
<reference evidence="8 9" key="1">
    <citation type="journal article" date="2008" name="PLoS Genet.">
        <title>Genomic islands in the pathogenic filamentous fungus Aspergillus fumigatus.</title>
        <authorList>
            <person name="Fedorova N.D."/>
            <person name="Khaldi N."/>
            <person name="Joardar V.S."/>
            <person name="Maiti R."/>
            <person name="Amedeo P."/>
            <person name="Anderson M.J."/>
            <person name="Crabtree J."/>
            <person name="Silva J.C."/>
            <person name="Badger J.H."/>
            <person name="Albarraq A."/>
            <person name="Angiuoli S."/>
            <person name="Bussey H."/>
            <person name="Bowyer P."/>
            <person name="Cotty P.J."/>
            <person name="Dyer P.S."/>
            <person name="Egan A."/>
            <person name="Galens K."/>
            <person name="Fraser-Liggett C.M."/>
            <person name="Haas B.J."/>
            <person name="Inman J.M."/>
            <person name="Kent R."/>
            <person name="Lemieux S."/>
            <person name="Malavazi I."/>
            <person name="Orvis J."/>
            <person name="Roemer T."/>
            <person name="Ronning C.M."/>
            <person name="Sundaram J.P."/>
            <person name="Sutton G."/>
            <person name="Turner G."/>
            <person name="Venter J.C."/>
            <person name="White O.R."/>
            <person name="Whitty B.R."/>
            <person name="Youngman P."/>
            <person name="Wolfe K.H."/>
            <person name="Goldman G.H."/>
            <person name="Wortman J.R."/>
            <person name="Jiang B."/>
            <person name="Denning D.W."/>
            <person name="Nierman W.C."/>
        </authorList>
    </citation>
    <scope>NUCLEOTIDE SEQUENCE [LARGE SCALE GENOMIC DNA]</scope>
    <source>
        <strain evidence="9">ATCC 1007 / CBS 513.65 / DSM 816 / NCTC 3887 / NRRL 1</strain>
    </source>
</reference>
<keyword evidence="4 6" id="KW-0472">Membrane</keyword>
<evidence type="ECO:0000313" key="8">
    <source>
        <dbReference type="EMBL" id="EAW08944.1"/>
    </source>
</evidence>
<sequence length="572" mass="62286">MTLSPPDNVPRTSKPEVSGMAAATVDFDQPQQDSNIESSATQSTAMHGFKLYAIFIRICFGAFMMSLDIFVIATAVPSITSDFKDTSQLAWYPTAYSLTTCAMTPLAGKLSTMFPLRWIYIIFFSIFMVGNLICGFAPNSNTFIVGRAIAGIGASGVASGGLVIVLTVSSEKMNPLFMGICSSCFALGLILAPVLGGALTEKATWRWCFWINLPPGALTLLSMLCFFRPPSIQREQTISQRIKTLDLIGCGIFIPAIFMLLLAMTWGGTAREWNSAVIIGLFVGSGAMIILFVCWEGYKGHDAMIPGSLLLRRTITFSILFSFCHFGALGIASYYLPEWFQAVQGASPLESGTRLLASVLTQIVGTISAGILARRIKYYNPWFFVGPLCMCTAAALYSQFSAFNTPSSHWIGFQVIQGLGVGMAQQMPSLTIQLAVKDQPDLLPVGVSLNLFSQYLGATVTQALDGVVFRSGLNRQLHDHAGLNASQIVLLSKAGTAHVREITEQHFPSSLRRVLESYNQAITSTFFIGVAMTATAFFLAFGIEWKRIDGPEPDPRIGREENELGLTERRET</sequence>
<name>A1CN07_ASPCL</name>
<feature type="transmembrane region" description="Helical" evidence="6">
    <location>
        <begin position="144"/>
        <end position="168"/>
    </location>
</feature>
<dbReference type="eggNOG" id="KOG0254">
    <property type="taxonomic scope" value="Eukaryota"/>
</dbReference>
<dbReference type="Gene3D" id="1.20.1250.20">
    <property type="entry name" value="MFS general substrate transporter like domains"/>
    <property type="match status" value="1"/>
</dbReference>
<dbReference type="OrthoDB" id="10021397at2759"/>
<protein>
    <submittedName>
        <fullName evidence="8">MFS transporter, putative</fullName>
    </submittedName>
</protein>
<dbReference type="KEGG" id="act:ACLA_098860"/>
<feature type="transmembrane region" description="Helical" evidence="6">
    <location>
        <begin position="273"/>
        <end position="295"/>
    </location>
</feature>
<dbReference type="CDD" id="cd17502">
    <property type="entry name" value="MFS_Azr1_MDR_like"/>
    <property type="match status" value="1"/>
</dbReference>
<feature type="transmembrane region" description="Helical" evidence="6">
    <location>
        <begin position="355"/>
        <end position="373"/>
    </location>
</feature>
<keyword evidence="2 6" id="KW-0812">Transmembrane</keyword>
<dbReference type="PANTHER" id="PTHR23501">
    <property type="entry name" value="MAJOR FACILITATOR SUPERFAMILY"/>
    <property type="match status" value="1"/>
</dbReference>
<dbReference type="PANTHER" id="PTHR23501:SF198">
    <property type="entry name" value="AZOLE RESISTANCE PROTEIN 1-RELATED"/>
    <property type="match status" value="1"/>
</dbReference>
<evidence type="ECO:0000259" key="7">
    <source>
        <dbReference type="PROSITE" id="PS50850"/>
    </source>
</evidence>
<comment type="subcellular location">
    <subcellularLocation>
        <location evidence="1">Membrane</location>
        <topology evidence="1">Multi-pass membrane protein</topology>
    </subcellularLocation>
</comment>
<dbReference type="GO" id="GO:0022857">
    <property type="term" value="F:transmembrane transporter activity"/>
    <property type="evidence" value="ECO:0007669"/>
    <property type="project" value="InterPro"/>
</dbReference>
<proteinExistence type="predicted"/>
<evidence type="ECO:0000256" key="6">
    <source>
        <dbReference type="SAM" id="Phobius"/>
    </source>
</evidence>
<dbReference type="InterPro" id="IPR011701">
    <property type="entry name" value="MFS"/>
</dbReference>
<dbReference type="OMA" id="FPLRWIY"/>
<feature type="transmembrane region" description="Helical" evidence="6">
    <location>
        <begin position="521"/>
        <end position="543"/>
    </location>
</feature>
<accession>A1CN07</accession>
<feature type="transmembrane region" description="Helical" evidence="6">
    <location>
        <begin position="175"/>
        <end position="195"/>
    </location>
</feature>